<comment type="caution">
    <text evidence="1">The sequence shown here is derived from an EMBL/GenBank/DDBJ whole genome shotgun (WGS) entry which is preliminary data.</text>
</comment>
<evidence type="ECO:0000313" key="2">
    <source>
        <dbReference type="Proteomes" id="UP001295462"/>
    </source>
</evidence>
<proteinExistence type="predicted"/>
<organism evidence="1 2">
    <name type="scientific">Vibrio jasicida</name>
    <dbReference type="NCBI Taxonomy" id="766224"/>
    <lineage>
        <taxon>Bacteria</taxon>
        <taxon>Pseudomonadati</taxon>
        <taxon>Pseudomonadota</taxon>
        <taxon>Gammaproteobacteria</taxon>
        <taxon>Vibrionales</taxon>
        <taxon>Vibrionaceae</taxon>
        <taxon>Vibrio</taxon>
    </lineage>
</organism>
<name>A0AAU9QWK9_9VIBR</name>
<protein>
    <submittedName>
        <fullName evidence="1">Uncharacterized protein</fullName>
    </submittedName>
</protein>
<sequence>MCLAVINAVMLCAGLYLYQESIFGSEAQVTSCRHIANNGTVINKASKSEGSNISHDCFVNDMQ</sequence>
<gene>
    <name evidence="1" type="ORF">THF1A12_640017</name>
</gene>
<accession>A0AAU9QWK9</accession>
<dbReference type="AlphaFoldDB" id="A0AAU9QWK9"/>
<dbReference type="EMBL" id="CAKMUD010000121">
    <property type="protein sequence ID" value="CAH1603153.1"/>
    <property type="molecule type" value="Genomic_DNA"/>
</dbReference>
<evidence type="ECO:0000313" key="1">
    <source>
        <dbReference type="EMBL" id="CAH1603153.1"/>
    </source>
</evidence>
<reference evidence="1" key="1">
    <citation type="submission" date="2022-01" db="EMBL/GenBank/DDBJ databases">
        <authorList>
            <person name="Lagorce A."/>
        </authorList>
    </citation>
    <scope>NUCLEOTIDE SEQUENCE</scope>
    <source>
        <strain evidence="1">Th15_F1_A12</strain>
    </source>
</reference>
<dbReference type="Proteomes" id="UP001295462">
    <property type="component" value="Unassembled WGS sequence"/>
</dbReference>